<reference evidence="3 4" key="1">
    <citation type="journal article" date="2018" name="Nat. Genet.">
        <title>The Rosa genome provides new insights in the design of modern roses.</title>
        <authorList>
            <person name="Bendahmane M."/>
        </authorList>
    </citation>
    <scope>NUCLEOTIDE SEQUENCE [LARGE SCALE GENOMIC DNA]</scope>
    <source>
        <strain evidence="4">cv. Old Blush</strain>
    </source>
</reference>
<dbReference type="EC" id="3.4.24.56" evidence="3"/>
<keyword evidence="4" id="KW-1185">Reference proteome</keyword>
<dbReference type="Gramene" id="PRQ56191">
    <property type="protein sequence ID" value="PRQ56191"/>
    <property type="gene ID" value="RchiOBHm_Chr1g0333071"/>
</dbReference>
<feature type="domain" description="Peptidase M16 middle/third" evidence="2">
    <location>
        <begin position="1"/>
        <end position="94"/>
    </location>
</feature>
<evidence type="ECO:0000313" key="4">
    <source>
        <dbReference type="Proteomes" id="UP000238479"/>
    </source>
</evidence>
<dbReference type="GO" id="GO:0046872">
    <property type="term" value="F:metal ion binding"/>
    <property type="evidence" value="ECO:0007669"/>
    <property type="project" value="UniProtKB-KW"/>
</dbReference>
<dbReference type="PANTHER" id="PTHR43690:SF18">
    <property type="entry name" value="INSULIN-DEGRADING ENZYME-RELATED"/>
    <property type="match status" value="1"/>
</dbReference>
<evidence type="ECO:0000313" key="3">
    <source>
        <dbReference type="EMBL" id="PRQ56191.1"/>
    </source>
</evidence>
<dbReference type="Pfam" id="PF16187">
    <property type="entry name" value="Peptidase_M16_M"/>
    <property type="match status" value="1"/>
</dbReference>
<proteinExistence type="predicted"/>
<name>A0A2P6SBX9_ROSCH</name>
<dbReference type="Gene3D" id="3.30.830.10">
    <property type="entry name" value="Metalloenzyme, LuxS/M16 peptidase-like"/>
    <property type="match status" value="2"/>
</dbReference>
<dbReference type="EMBL" id="PDCK01000039">
    <property type="protein sequence ID" value="PRQ56191.1"/>
    <property type="molecule type" value="Genomic_DNA"/>
</dbReference>
<protein>
    <submittedName>
        <fullName evidence="3">Putative insulysin</fullName>
        <ecNumber evidence="3">3.4.24.56</ecNumber>
    </submittedName>
</protein>
<dbReference type="AlphaFoldDB" id="A0A2P6SBX9"/>
<evidence type="ECO:0000259" key="2">
    <source>
        <dbReference type="Pfam" id="PF16187"/>
    </source>
</evidence>
<gene>
    <name evidence="3" type="ORF">RchiOBHm_Chr1g0333071</name>
</gene>
<keyword evidence="3" id="KW-0378">Hydrolase</keyword>
<dbReference type="InterPro" id="IPR050626">
    <property type="entry name" value="Peptidase_M16"/>
</dbReference>
<sequence length="95" mass="10994">MRIDVVSKPSFKSEDFQCEPWFGSHYTEEDVSPSLIDLWKDHPEIDVSLHLPEKNEFIPTDFSICSDGLDTIDTASPRCILDEPLVKFWYKLDST</sequence>
<dbReference type="GO" id="GO:0005829">
    <property type="term" value="C:cytosol"/>
    <property type="evidence" value="ECO:0007669"/>
    <property type="project" value="TreeGrafter"/>
</dbReference>
<dbReference type="PANTHER" id="PTHR43690">
    <property type="entry name" value="NARDILYSIN"/>
    <property type="match status" value="1"/>
</dbReference>
<comment type="caution">
    <text evidence="3">The sequence shown here is derived from an EMBL/GenBank/DDBJ whole genome shotgun (WGS) entry which is preliminary data.</text>
</comment>
<dbReference type="STRING" id="74649.A0A2P6SBX9"/>
<accession>A0A2P6SBX9</accession>
<keyword evidence="1" id="KW-0479">Metal-binding</keyword>
<dbReference type="GO" id="GO:0004222">
    <property type="term" value="F:metalloendopeptidase activity"/>
    <property type="evidence" value="ECO:0007669"/>
    <property type="project" value="UniProtKB-EC"/>
</dbReference>
<evidence type="ECO:0000256" key="1">
    <source>
        <dbReference type="ARBA" id="ARBA00022723"/>
    </source>
</evidence>
<dbReference type="InterPro" id="IPR032632">
    <property type="entry name" value="Peptidase_M16_M"/>
</dbReference>
<organism evidence="3 4">
    <name type="scientific">Rosa chinensis</name>
    <name type="common">China rose</name>
    <dbReference type="NCBI Taxonomy" id="74649"/>
    <lineage>
        <taxon>Eukaryota</taxon>
        <taxon>Viridiplantae</taxon>
        <taxon>Streptophyta</taxon>
        <taxon>Embryophyta</taxon>
        <taxon>Tracheophyta</taxon>
        <taxon>Spermatophyta</taxon>
        <taxon>Magnoliopsida</taxon>
        <taxon>eudicotyledons</taxon>
        <taxon>Gunneridae</taxon>
        <taxon>Pentapetalae</taxon>
        <taxon>rosids</taxon>
        <taxon>fabids</taxon>
        <taxon>Rosales</taxon>
        <taxon>Rosaceae</taxon>
        <taxon>Rosoideae</taxon>
        <taxon>Rosoideae incertae sedis</taxon>
        <taxon>Rosa</taxon>
    </lineage>
</organism>
<dbReference type="Proteomes" id="UP000238479">
    <property type="component" value="Chromosome 1"/>
</dbReference>